<organism evidence="4 5">
    <name type="scientific">Endozoicomonas elysicola</name>
    <dbReference type="NCBI Taxonomy" id="305900"/>
    <lineage>
        <taxon>Bacteria</taxon>
        <taxon>Pseudomonadati</taxon>
        <taxon>Pseudomonadota</taxon>
        <taxon>Gammaproteobacteria</taxon>
        <taxon>Oceanospirillales</taxon>
        <taxon>Endozoicomonadaceae</taxon>
        <taxon>Endozoicomonas</taxon>
    </lineage>
</organism>
<name>A0A081KA26_9GAMM</name>
<dbReference type="eggNOG" id="COG3164">
    <property type="taxonomic scope" value="Bacteria"/>
</dbReference>
<keyword evidence="2" id="KW-0812">Transmembrane</keyword>
<dbReference type="RefSeq" id="WP_020585116.1">
    <property type="nucleotide sequence ID" value="NZ_JOJP01000001.1"/>
</dbReference>
<comment type="caution">
    <text evidence="4">The sequence shown here is derived from an EMBL/GenBank/DDBJ whole genome shotgun (WGS) entry which is preliminary data.</text>
</comment>
<evidence type="ECO:0000313" key="4">
    <source>
        <dbReference type="EMBL" id="KEI71002.1"/>
    </source>
</evidence>
<keyword evidence="5" id="KW-1185">Reference proteome</keyword>
<feature type="compositionally biased region" description="Basic and acidic residues" evidence="1">
    <location>
        <begin position="1006"/>
        <end position="1021"/>
    </location>
</feature>
<sequence length="1319" mass="145792">MLNSLMKWSWRLLITGLSILVVMVAFGRLMFSALPVLQPEFSRFLSGRLNADLQVESMTAKWNGGEPWLSLRGLTLKGKEADVTGFSIEQLDMELSLRESLLHWAPVFTALEVKGVNIDLVQGDGARWTLSGIQQIAGSSLQTPEYRKGSLLEWLSLQQMVDIHNIRLNLRKANGESSDINGRYLTVLTDDNRKELSARLEVGGGYFEIEGNGTSSRGLFSQWQGIAKASDLNAEQLCALWAGCYDDVLVAMVEFDTQWHYDNEHWQVQGRVASPDVAYVDNSGNLSHLSGQSQLFIQGERESSWQIWLNDLQLENRLHNGANYQWESSWYLTGGRTDEYTITAATETLNLDLLKRWVLDTDALPKPVADLIQTLNPKGQLNDLAIRLFPSRKPFDFDLSARLDNVSVDAWEGAPSGGNVSGQLRMNLLQGYLDLDTHQFQLGFPELFRETWTFDTARARLYWDVIDDFYILRSDDLALKGPEGDLKGKLRLDVPLLWNEGESLDMALTVGMSNGDARYTGKYLPALMPMDSDLTHWLDTAIRKADISGGGFIYNGALVGGDEVGGGSSGDGSQDSRWGLFFDISNGELDYEPDWPVITALKGQVYVNDDRVEVLAESAESAGGRLDNIVASVPLTGESILKISSHLNADGETLKYFLTQTPINDWMEGEARKWQLDGGLNAGLNLTLPLDDLDRSAVDIRSAVNDFRFAIPDLNIDVNGIDGDLSFSTERGLFAKQLSGRFFGQPANFQIRSAVVNQQPVTTDIDWSGRISVPSLQDWLKLDWLSLLEGETDYRARLSLGLDQGSTELRVDSELLGVEVELPDPIGKTADTPLPLDLSLVKKEGHELLNVSLANLGRLEMKMTPEFAPESALITLGDDPSAHQKSVDWQRADSNTFLVTGNLPVLDIDPWKERFEGQPGKPGEQQLASRIEVDNVRIGLLKYGEYQWPDVSVSLQQQAQQKETQLERKGMKLSVDGQKLRGDLWIPEQRVTPWKLTVDHVYLPESDSKEVPPDKGSKEPVDSLADVNPATLPNLDVNISRIQVGSRAPASIGFKLRHAPNGVKVDNITGELSGVSLSGLADWVQMDGEQRSWVQGTLKGSGIKDLQKALGFSGFLEAKESRFDASLNWEGSPIGGEIATMKGRVDLLLKKGRLRKVDSSSSGALKVFGIFNTEALARRIQLDFSDLYSSGISFDQIRGSLNFNQGVITFDSPMVIEGPSSDFKLDGTIDTNREELDLSLVVTLPVSSNLPILSVLLGTAPQVAGIIYIADKLVGKQVDQLASIRYRIKGSFDDPKMTLDKLFSNKPRKNQGKKTGSSP</sequence>
<keyword evidence="2" id="KW-1133">Transmembrane helix</keyword>
<dbReference type="EMBL" id="JOJP01000001">
    <property type="protein sequence ID" value="KEI71002.1"/>
    <property type="molecule type" value="Genomic_DNA"/>
</dbReference>
<evidence type="ECO:0000259" key="3">
    <source>
        <dbReference type="Pfam" id="PF13116"/>
    </source>
</evidence>
<dbReference type="InterPro" id="IPR025263">
    <property type="entry name" value="YhdP_central"/>
</dbReference>
<dbReference type="InterPro" id="IPR011836">
    <property type="entry name" value="YhdP"/>
</dbReference>
<gene>
    <name evidence="4" type="ORF">GV64_09820</name>
</gene>
<protein>
    <recommendedName>
        <fullName evidence="3">YhdP central domain-containing protein</fullName>
    </recommendedName>
</protein>
<feature type="domain" description="YhdP central" evidence="3">
    <location>
        <begin position="5"/>
        <end position="1296"/>
    </location>
</feature>
<reference evidence="4 5" key="1">
    <citation type="submission" date="2014-06" db="EMBL/GenBank/DDBJ databases">
        <title>Whole Genome Sequences of Three Symbiotic Endozoicomonas Bacteria.</title>
        <authorList>
            <person name="Neave M.J."/>
            <person name="Apprill A."/>
            <person name="Voolstra C.R."/>
        </authorList>
    </citation>
    <scope>NUCLEOTIDE SEQUENCE [LARGE SCALE GENOMIC DNA]</scope>
    <source>
        <strain evidence="4 5">DSM 22380</strain>
    </source>
</reference>
<proteinExistence type="predicted"/>
<feature type="region of interest" description="Disordered" evidence="1">
    <location>
        <begin position="1299"/>
        <end position="1319"/>
    </location>
</feature>
<evidence type="ECO:0000256" key="2">
    <source>
        <dbReference type="SAM" id="Phobius"/>
    </source>
</evidence>
<accession>A0A081KA26</accession>
<keyword evidence="2" id="KW-0472">Membrane</keyword>
<dbReference type="PANTHER" id="PTHR38690">
    <property type="entry name" value="PROTEASE-RELATED"/>
    <property type="match status" value="1"/>
</dbReference>
<evidence type="ECO:0000256" key="1">
    <source>
        <dbReference type="SAM" id="MobiDB-lite"/>
    </source>
</evidence>
<evidence type="ECO:0000313" key="5">
    <source>
        <dbReference type="Proteomes" id="UP000027997"/>
    </source>
</evidence>
<dbReference type="Pfam" id="PF13116">
    <property type="entry name" value="YhdP"/>
    <property type="match status" value="1"/>
</dbReference>
<dbReference type="NCBIfam" id="TIGR02099">
    <property type="entry name" value="YhdP family protein"/>
    <property type="match status" value="1"/>
</dbReference>
<dbReference type="Proteomes" id="UP000027997">
    <property type="component" value="Unassembled WGS sequence"/>
</dbReference>
<dbReference type="PANTHER" id="PTHR38690:SF1">
    <property type="entry name" value="PROTEASE"/>
    <property type="match status" value="1"/>
</dbReference>
<feature type="region of interest" description="Disordered" evidence="1">
    <location>
        <begin position="1005"/>
        <end position="1027"/>
    </location>
</feature>
<feature type="transmembrane region" description="Helical" evidence="2">
    <location>
        <begin position="12"/>
        <end position="31"/>
    </location>
</feature>
<dbReference type="STRING" id="305900.GV64_09820"/>